<dbReference type="InterPro" id="IPR005201">
    <property type="entry name" value="TIM_ENGase"/>
</dbReference>
<evidence type="ECO:0000313" key="4">
    <source>
        <dbReference type="Proteomes" id="UP000308133"/>
    </source>
</evidence>
<feature type="domain" description="Cytosolic endo-beta-N-acetylglucosaminidase TIM barrel" evidence="2">
    <location>
        <begin position="104"/>
        <end position="133"/>
    </location>
</feature>
<name>A0A4U7BEA3_9PEZI</name>
<proteinExistence type="predicted"/>
<accession>A0A4U7BEA3</accession>
<gene>
    <name evidence="3" type="ORF">C1H76_0243</name>
</gene>
<dbReference type="InterPro" id="IPR032979">
    <property type="entry name" value="ENGase"/>
</dbReference>
<organism evidence="3 4">
    <name type="scientific">Elsinoe australis</name>
    <dbReference type="NCBI Taxonomy" id="40998"/>
    <lineage>
        <taxon>Eukaryota</taxon>
        <taxon>Fungi</taxon>
        <taxon>Dikarya</taxon>
        <taxon>Ascomycota</taxon>
        <taxon>Pezizomycotina</taxon>
        <taxon>Dothideomycetes</taxon>
        <taxon>Dothideomycetidae</taxon>
        <taxon>Myriangiales</taxon>
        <taxon>Elsinoaceae</taxon>
        <taxon>Elsinoe</taxon>
    </lineage>
</organism>
<dbReference type="AlphaFoldDB" id="A0A4U7BEA3"/>
<comment type="caution">
    <text evidence="3">The sequence shown here is derived from an EMBL/GenBank/DDBJ whole genome shotgun (WGS) entry which is preliminary data.</text>
</comment>
<reference evidence="3 4" key="1">
    <citation type="submission" date="2018-02" db="EMBL/GenBank/DDBJ databases">
        <title>Draft genome sequences of Elsinoe sp., causing black scab on jojoba.</title>
        <authorList>
            <person name="Stodart B."/>
            <person name="Jeffress S."/>
            <person name="Ash G."/>
            <person name="Arun Chinnappa K."/>
        </authorList>
    </citation>
    <scope>NUCLEOTIDE SEQUENCE [LARGE SCALE GENOMIC DNA]</scope>
    <source>
        <strain evidence="3 4">Hillstone_2</strain>
    </source>
</reference>
<evidence type="ECO:0000259" key="2">
    <source>
        <dbReference type="Pfam" id="PF03644"/>
    </source>
</evidence>
<evidence type="ECO:0000256" key="1">
    <source>
        <dbReference type="SAM" id="MobiDB-lite"/>
    </source>
</evidence>
<dbReference type="Pfam" id="PF03644">
    <property type="entry name" value="Glyco_hydro_85"/>
    <property type="match status" value="1"/>
</dbReference>
<dbReference type="PANTHER" id="PTHR13246">
    <property type="entry name" value="ENDO BETA N-ACETYLGLUCOSAMINIDASE"/>
    <property type="match status" value="1"/>
</dbReference>
<dbReference type="GO" id="GO:0005829">
    <property type="term" value="C:cytosol"/>
    <property type="evidence" value="ECO:0007669"/>
    <property type="project" value="UniProtKB-SubCell"/>
</dbReference>
<dbReference type="GO" id="GO:0033925">
    <property type="term" value="F:mannosyl-glycoprotein endo-beta-N-acetylglucosaminidase activity"/>
    <property type="evidence" value="ECO:0007669"/>
    <property type="project" value="UniProtKB-EC"/>
</dbReference>
<feature type="compositionally biased region" description="Basic and acidic residues" evidence="1">
    <location>
        <begin position="1"/>
        <end position="16"/>
    </location>
</feature>
<evidence type="ECO:0000313" key="3">
    <source>
        <dbReference type="EMBL" id="TKX27406.1"/>
    </source>
</evidence>
<keyword evidence="3" id="KW-0378">Hydrolase</keyword>
<feature type="region of interest" description="Disordered" evidence="1">
    <location>
        <begin position="1"/>
        <end position="36"/>
    </location>
</feature>
<sequence>MGWKDILRPIRDRLRDNLPQPDKDEGEENKRKRLEQRNQDRLRGFIYLESFDELDQWRSNQVEPHQRANVPLLRRPECCKTVDRSKSSVTLVHDYSGNYHDYEDVQSVQVDQKSYACSYLQYVDRFVYFSHKVGVFSPRLD</sequence>
<dbReference type="Proteomes" id="UP000308133">
    <property type="component" value="Unassembled WGS sequence"/>
</dbReference>
<protein>
    <submittedName>
        <fullName evidence="3">Putative glycosyl hydrolase family 85 protein</fullName>
    </submittedName>
</protein>
<dbReference type="Gene3D" id="3.20.20.80">
    <property type="entry name" value="Glycosidases"/>
    <property type="match status" value="1"/>
</dbReference>
<dbReference type="EMBL" id="PTQR01000004">
    <property type="protein sequence ID" value="TKX27406.1"/>
    <property type="molecule type" value="Genomic_DNA"/>
</dbReference>
<dbReference type="PANTHER" id="PTHR13246:SF1">
    <property type="entry name" value="CYTOSOLIC ENDO-BETA-N-ACETYLGLUCOSAMINIDASE"/>
    <property type="match status" value="1"/>
</dbReference>